<keyword evidence="1" id="KW-0472">Membrane</keyword>
<organism evidence="4 5">
    <name type="scientific">Oikeobacillus pervagus</name>
    <dbReference type="NCBI Taxonomy" id="1325931"/>
    <lineage>
        <taxon>Bacteria</taxon>
        <taxon>Bacillati</taxon>
        <taxon>Bacillota</taxon>
        <taxon>Bacilli</taxon>
        <taxon>Bacillales</taxon>
        <taxon>Bacillaceae</taxon>
        <taxon>Oikeobacillus</taxon>
    </lineage>
</organism>
<evidence type="ECO:0000313" key="4">
    <source>
        <dbReference type="EMBL" id="MDQ0215352.1"/>
    </source>
</evidence>
<dbReference type="RefSeq" id="WP_307257345.1">
    <property type="nucleotide sequence ID" value="NZ_JAUSUC010000018.1"/>
</dbReference>
<feature type="domain" description="TcaA second" evidence="2">
    <location>
        <begin position="34"/>
        <end position="123"/>
    </location>
</feature>
<protein>
    <submittedName>
        <fullName evidence="4">Uncharacterized protein</fullName>
    </submittedName>
</protein>
<dbReference type="PANTHER" id="PTHR40038:SF1">
    <property type="entry name" value="MEMBRANE-ASSOCIATED PROTEIN TCAA"/>
    <property type="match status" value="1"/>
</dbReference>
<dbReference type="AlphaFoldDB" id="A0AAJ1T1A2"/>
<evidence type="ECO:0000256" key="1">
    <source>
        <dbReference type="SAM" id="Phobius"/>
    </source>
</evidence>
<name>A0AAJ1T1A2_9BACI</name>
<evidence type="ECO:0000259" key="3">
    <source>
        <dbReference type="Pfam" id="PF25155"/>
    </source>
</evidence>
<dbReference type="Pfam" id="PF22813">
    <property type="entry name" value="TcaA_2nd"/>
    <property type="match status" value="1"/>
</dbReference>
<accession>A0AAJ1T1A2</accession>
<dbReference type="InterPro" id="IPR054529">
    <property type="entry name" value="TcaA_2nd"/>
</dbReference>
<reference evidence="4" key="1">
    <citation type="submission" date="2023-07" db="EMBL/GenBank/DDBJ databases">
        <title>Genomic Encyclopedia of Type Strains, Phase IV (KMG-IV): sequencing the most valuable type-strain genomes for metagenomic binning, comparative biology and taxonomic classification.</title>
        <authorList>
            <person name="Goeker M."/>
        </authorList>
    </citation>
    <scope>NUCLEOTIDE SEQUENCE</scope>
    <source>
        <strain evidence="4">DSM 23947</strain>
    </source>
</reference>
<evidence type="ECO:0000259" key="2">
    <source>
        <dbReference type="Pfam" id="PF22813"/>
    </source>
</evidence>
<keyword evidence="1" id="KW-1133">Transmembrane helix</keyword>
<dbReference type="EMBL" id="JAUSUC010000018">
    <property type="protein sequence ID" value="MDQ0215352.1"/>
    <property type="molecule type" value="Genomic_DNA"/>
</dbReference>
<gene>
    <name evidence="4" type="ORF">J2S13_001765</name>
</gene>
<dbReference type="PANTHER" id="PTHR40038">
    <property type="entry name" value="MEMBRANE-ASSOCIATED PROTEIN TCAA"/>
    <property type="match status" value="1"/>
</dbReference>
<feature type="transmembrane region" description="Helical" evidence="1">
    <location>
        <begin position="7"/>
        <end position="26"/>
    </location>
</feature>
<proteinExistence type="predicted"/>
<dbReference type="InterPro" id="IPR056902">
    <property type="entry name" value="NTF2_YvbJ"/>
</dbReference>
<keyword evidence="1" id="KW-0812">Transmembrane</keyword>
<evidence type="ECO:0000313" key="5">
    <source>
        <dbReference type="Proteomes" id="UP001237207"/>
    </source>
</evidence>
<sequence length="378" mass="43887">MRIENKKWLFVFLLMVVISSVMILWIQPSKQPKEILRDFEQAVKQEDSEILKKWVIVDDHQAEINEASLNAMITYLKENKSSYEAIKESLEDQVNEKEFTPTNQQISLIEDGKMAGIWPKYKLFVKTASIKVIGQEVDDKISLSFHNTGKSMKKKDGYLFGAVLPGTYQLDLRMQNKLGVFLEKKKVDIWSGSKQVSLIMDPHKLIQKDKSVREKIISAIHVFNQDLAAYYSSGFNQRHLTNLTEELKKDSLLPKESLEIVNKHVDEFQLQYLSAIVNIEDVDIQKLQKGWTAETKAFVSYKNRLKIRGDELYEHTTFKKMRTFTLIYDEKRKQWLVDDVFEVDSNGFEVDSWKKPVKLKGENLPASKWKPNGVGETL</sequence>
<keyword evidence="5" id="KW-1185">Reference proteome</keyword>
<dbReference type="Pfam" id="PF25155">
    <property type="entry name" value="NTF2_YvbJ"/>
    <property type="match status" value="1"/>
</dbReference>
<comment type="caution">
    <text evidence="4">The sequence shown here is derived from an EMBL/GenBank/DDBJ whole genome shotgun (WGS) entry which is preliminary data.</text>
</comment>
<dbReference type="Proteomes" id="UP001237207">
    <property type="component" value="Unassembled WGS sequence"/>
</dbReference>
<feature type="domain" description="YvbJ-like NTF2-like" evidence="3">
    <location>
        <begin position="216"/>
        <end position="340"/>
    </location>
</feature>